<evidence type="ECO:0000313" key="2">
    <source>
        <dbReference type="Proteomes" id="UP000011713"/>
    </source>
</evidence>
<sequence length="191" mass="21713">MEDAGCPNQWHITKVKILKRFGEAMRTPQQVEWYTGMEKEVKAMFLLGVLVPIDETEAPKNAAKLGLMWQFQVKTDDDGYITRFRPRIPKGQLYRVDRALCGLHQSGSEWNEQINAWLILQEFTNSETEPCLYVYTKAHASATPMETNAKYSKVIEESDEQDPTFNSENMKVNVSADTSPAVMNLCALEAS</sequence>
<dbReference type="EMBL" id="JH598234">
    <property type="status" value="NOT_ANNOTATED_CDS"/>
    <property type="molecule type" value="Genomic_DNA"/>
</dbReference>
<accession>M4BGH1</accession>
<dbReference type="Proteomes" id="UP000011713">
    <property type="component" value="Unassembled WGS sequence"/>
</dbReference>
<dbReference type="EnsemblProtists" id="HpaT805392">
    <property type="protein sequence ID" value="HpaP805392"/>
    <property type="gene ID" value="HpaG805392"/>
</dbReference>
<dbReference type="VEuPathDB" id="FungiDB:HpaG805392"/>
<dbReference type="HOGENOM" id="CLU_1423996_0_0_1"/>
<dbReference type="AlphaFoldDB" id="M4BGH1"/>
<protein>
    <submittedName>
        <fullName evidence="1">Uncharacterized protein</fullName>
    </submittedName>
</protein>
<reference evidence="2" key="1">
    <citation type="journal article" date="2010" name="Science">
        <title>Signatures of adaptation to obligate biotrophy in the Hyaloperonospora arabidopsidis genome.</title>
        <authorList>
            <person name="Baxter L."/>
            <person name="Tripathy S."/>
            <person name="Ishaque N."/>
            <person name="Boot N."/>
            <person name="Cabral A."/>
            <person name="Kemen E."/>
            <person name="Thines M."/>
            <person name="Ah-Fong A."/>
            <person name="Anderson R."/>
            <person name="Badejoko W."/>
            <person name="Bittner-Eddy P."/>
            <person name="Boore J.L."/>
            <person name="Chibucos M.C."/>
            <person name="Coates M."/>
            <person name="Dehal P."/>
            <person name="Delehaunty K."/>
            <person name="Dong S."/>
            <person name="Downton P."/>
            <person name="Dumas B."/>
            <person name="Fabro G."/>
            <person name="Fronick C."/>
            <person name="Fuerstenberg S.I."/>
            <person name="Fulton L."/>
            <person name="Gaulin E."/>
            <person name="Govers F."/>
            <person name="Hughes L."/>
            <person name="Humphray S."/>
            <person name="Jiang R.H."/>
            <person name="Judelson H."/>
            <person name="Kamoun S."/>
            <person name="Kyung K."/>
            <person name="Meijer H."/>
            <person name="Minx P."/>
            <person name="Morris P."/>
            <person name="Nelson J."/>
            <person name="Phuntumart V."/>
            <person name="Qutob D."/>
            <person name="Rehmany A."/>
            <person name="Rougon-Cardoso A."/>
            <person name="Ryden P."/>
            <person name="Torto-Alalibo T."/>
            <person name="Studholme D."/>
            <person name="Wang Y."/>
            <person name="Win J."/>
            <person name="Wood J."/>
            <person name="Clifton S.W."/>
            <person name="Rogers J."/>
            <person name="Van den Ackerveken G."/>
            <person name="Jones J.D."/>
            <person name="McDowell J.M."/>
            <person name="Beynon J."/>
            <person name="Tyler B.M."/>
        </authorList>
    </citation>
    <scope>NUCLEOTIDE SEQUENCE [LARGE SCALE GENOMIC DNA]</scope>
    <source>
        <strain evidence="2">Emoy2</strain>
    </source>
</reference>
<proteinExistence type="predicted"/>
<keyword evidence="2" id="KW-1185">Reference proteome</keyword>
<dbReference type="STRING" id="559515.M4BGH1"/>
<reference evidence="1" key="2">
    <citation type="submission" date="2015-06" db="UniProtKB">
        <authorList>
            <consortium name="EnsemblProtists"/>
        </authorList>
    </citation>
    <scope>IDENTIFICATION</scope>
    <source>
        <strain evidence="1">Emoy2</strain>
    </source>
</reference>
<evidence type="ECO:0000313" key="1">
    <source>
        <dbReference type="EnsemblProtists" id="HpaP805392"/>
    </source>
</evidence>
<dbReference type="InParanoid" id="M4BGH1"/>
<name>M4BGH1_HYAAE</name>
<organism evidence="1 2">
    <name type="scientific">Hyaloperonospora arabidopsidis (strain Emoy2)</name>
    <name type="common">Downy mildew agent</name>
    <name type="synonym">Peronospora arabidopsidis</name>
    <dbReference type="NCBI Taxonomy" id="559515"/>
    <lineage>
        <taxon>Eukaryota</taxon>
        <taxon>Sar</taxon>
        <taxon>Stramenopiles</taxon>
        <taxon>Oomycota</taxon>
        <taxon>Peronosporomycetes</taxon>
        <taxon>Peronosporales</taxon>
        <taxon>Peronosporaceae</taxon>
        <taxon>Hyaloperonospora</taxon>
    </lineage>
</organism>